<dbReference type="EC" id="3.2.2.20" evidence="2"/>
<keyword evidence="2" id="KW-0326">Glycosidase</keyword>
<keyword evidence="2" id="KW-0378">Hydrolase</keyword>
<dbReference type="Gene3D" id="1.10.340.30">
    <property type="entry name" value="Hypothetical protein, domain 2"/>
    <property type="match status" value="1"/>
</dbReference>
<dbReference type="GO" id="GO:0008725">
    <property type="term" value="F:DNA-3-methyladenine glycosylase activity"/>
    <property type="evidence" value="ECO:0007669"/>
    <property type="project" value="UniProtKB-EC"/>
</dbReference>
<evidence type="ECO:0000313" key="5">
    <source>
        <dbReference type="Proteomes" id="UP000255091"/>
    </source>
</evidence>
<dbReference type="InterPro" id="IPR011257">
    <property type="entry name" value="DNA_glycosylase"/>
</dbReference>
<gene>
    <name evidence="2" type="primary">tag_1</name>
    <name evidence="3" type="ORF">NCTC6133_02201</name>
    <name evidence="2" type="ORF">NCTC7878_03202</name>
</gene>
<dbReference type="SUPFAM" id="SSF48150">
    <property type="entry name" value="DNA-glycosylase"/>
    <property type="match status" value="1"/>
</dbReference>
<dbReference type="Proteomes" id="UP000249913">
    <property type="component" value="Unassembled WGS sequence"/>
</dbReference>
<dbReference type="Proteomes" id="UP000255091">
    <property type="component" value="Unassembled WGS sequence"/>
</dbReference>
<feature type="binding site" evidence="1">
    <location>
        <position position="4"/>
    </location>
    <ligand>
        <name>Zn(2+)</name>
        <dbReference type="ChEBI" id="CHEBI:29105"/>
    </ligand>
</feature>
<keyword evidence="1" id="KW-0862">Zinc</keyword>
<protein>
    <submittedName>
        <fullName evidence="2">DNA-3-methyladenine glycosylase</fullName>
        <ecNumber evidence="2">3.2.2.20</ecNumber>
    </submittedName>
</protein>
<dbReference type="EMBL" id="UAUX01000015">
    <property type="protein sequence ID" value="SQA00048.1"/>
    <property type="molecule type" value="Genomic_DNA"/>
</dbReference>
<dbReference type="Pfam" id="PF03352">
    <property type="entry name" value="Adenine_glyco"/>
    <property type="match status" value="1"/>
</dbReference>
<proteinExistence type="predicted"/>
<organism evidence="2 4">
    <name type="scientific">Staphylococcus aureus</name>
    <dbReference type="NCBI Taxonomy" id="1280"/>
    <lineage>
        <taxon>Bacteria</taxon>
        <taxon>Bacillati</taxon>
        <taxon>Bacillota</taxon>
        <taxon>Bacilli</taxon>
        <taxon>Bacillales</taxon>
        <taxon>Staphylococcaceae</taxon>
        <taxon>Staphylococcus</taxon>
    </lineage>
</organism>
<dbReference type="GO" id="GO:0046872">
    <property type="term" value="F:metal ion binding"/>
    <property type="evidence" value="ECO:0007669"/>
    <property type="project" value="UniProtKB-KW"/>
</dbReference>
<evidence type="ECO:0000256" key="1">
    <source>
        <dbReference type="PIRSR" id="PIRSR605019-1"/>
    </source>
</evidence>
<dbReference type="InterPro" id="IPR052891">
    <property type="entry name" value="DNA-3mA_glycosylase"/>
</dbReference>
<dbReference type="PANTHER" id="PTHR30037:SF4">
    <property type="entry name" value="DNA-3-METHYLADENINE GLYCOSYLASE I"/>
    <property type="match status" value="1"/>
</dbReference>
<dbReference type="InterPro" id="IPR005019">
    <property type="entry name" value="Adenine_glyco"/>
</dbReference>
<dbReference type="PANTHER" id="PTHR30037">
    <property type="entry name" value="DNA-3-METHYLADENINE GLYCOSYLASE 1"/>
    <property type="match status" value="1"/>
</dbReference>
<keyword evidence="1" id="KW-0479">Metal-binding</keyword>
<reference evidence="4 5" key="1">
    <citation type="submission" date="2018-06" db="EMBL/GenBank/DDBJ databases">
        <authorList>
            <consortium name="Pathogen Informatics"/>
            <person name="Doyle S."/>
        </authorList>
    </citation>
    <scope>NUCLEOTIDE SEQUENCE [LARGE SCALE GENOMIC DNA]</scope>
    <source>
        <strain evidence="3 5">NCTC6133</strain>
        <strain evidence="2 4">NCTC7878</strain>
    </source>
</reference>
<evidence type="ECO:0000313" key="2">
    <source>
        <dbReference type="EMBL" id="SQA00048.1"/>
    </source>
</evidence>
<sequence length="49" mass="5623">MNECAFGTKDPVYLDYHDHVWGQPLYDSKALFKLLALESQHAGLSWLTI</sequence>
<dbReference type="AlphaFoldDB" id="A0A2Y1QQR4"/>
<dbReference type="GO" id="GO:0006284">
    <property type="term" value="P:base-excision repair"/>
    <property type="evidence" value="ECO:0007669"/>
    <property type="project" value="InterPro"/>
</dbReference>
<dbReference type="EMBL" id="UHAP01000001">
    <property type="protein sequence ID" value="SUK51591.1"/>
    <property type="molecule type" value="Genomic_DNA"/>
</dbReference>
<feature type="binding site" evidence="1">
    <location>
        <position position="17"/>
    </location>
    <ligand>
        <name>Zn(2+)</name>
        <dbReference type="ChEBI" id="CHEBI:29105"/>
    </ligand>
</feature>
<evidence type="ECO:0000313" key="4">
    <source>
        <dbReference type="Proteomes" id="UP000249913"/>
    </source>
</evidence>
<evidence type="ECO:0000313" key="3">
    <source>
        <dbReference type="EMBL" id="SUK51591.1"/>
    </source>
</evidence>
<accession>A0A2Y1QQR4</accession>
<name>A0A2Y1QQR4_STAAU</name>